<feature type="transmembrane region" description="Helical" evidence="1">
    <location>
        <begin position="20"/>
        <end position="45"/>
    </location>
</feature>
<dbReference type="EMBL" id="PDLM01000021">
    <property type="protein sequence ID" value="RDW57456.1"/>
    <property type="molecule type" value="Genomic_DNA"/>
</dbReference>
<evidence type="ECO:0000313" key="3">
    <source>
        <dbReference type="Proteomes" id="UP000256645"/>
    </source>
</evidence>
<keyword evidence="1" id="KW-1133">Transmembrane helix</keyword>
<reference evidence="2 3" key="1">
    <citation type="journal article" date="2018" name="IMA Fungus">
        <title>IMA Genome-F 9: Draft genome sequence of Annulohypoxylon stygium, Aspergillus mulundensis, Berkeleyomyces basicola (syn. Thielaviopsis basicola), Ceratocystis smalleyi, two Cercospora beticola strains, Coleophoma cylindrospora, Fusarium fracticaudum, Phialophora cf. hyalina, and Morchella septimelata.</title>
        <authorList>
            <person name="Wingfield B.D."/>
            <person name="Bills G.F."/>
            <person name="Dong Y."/>
            <person name="Huang W."/>
            <person name="Nel W.J."/>
            <person name="Swalarsk-Parry B.S."/>
            <person name="Vaghefi N."/>
            <person name="Wilken P.M."/>
            <person name="An Z."/>
            <person name="de Beer Z.W."/>
            <person name="De Vos L."/>
            <person name="Chen L."/>
            <person name="Duong T.A."/>
            <person name="Gao Y."/>
            <person name="Hammerbacher A."/>
            <person name="Kikkert J.R."/>
            <person name="Li Y."/>
            <person name="Li H."/>
            <person name="Li K."/>
            <person name="Li Q."/>
            <person name="Liu X."/>
            <person name="Ma X."/>
            <person name="Naidoo K."/>
            <person name="Pethybridge S.J."/>
            <person name="Sun J."/>
            <person name="Steenkamp E.T."/>
            <person name="van der Nest M.A."/>
            <person name="van Wyk S."/>
            <person name="Wingfield M.J."/>
            <person name="Xiong C."/>
            <person name="Yue Q."/>
            <person name="Zhang X."/>
        </authorList>
    </citation>
    <scope>NUCLEOTIDE SEQUENCE [LARGE SCALE GENOMIC DNA]</scope>
    <source>
        <strain evidence="2 3">BP6252</strain>
    </source>
</reference>
<keyword evidence="1" id="KW-0472">Membrane</keyword>
<keyword evidence="1" id="KW-0812">Transmembrane</keyword>
<organism evidence="2 3">
    <name type="scientific">Coleophoma cylindrospora</name>
    <dbReference type="NCBI Taxonomy" id="1849047"/>
    <lineage>
        <taxon>Eukaryota</taxon>
        <taxon>Fungi</taxon>
        <taxon>Dikarya</taxon>
        <taxon>Ascomycota</taxon>
        <taxon>Pezizomycotina</taxon>
        <taxon>Leotiomycetes</taxon>
        <taxon>Helotiales</taxon>
        <taxon>Dermateaceae</taxon>
        <taxon>Coleophoma</taxon>
    </lineage>
</organism>
<proteinExistence type="predicted"/>
<evidence type="ECO:0000256" key="1">
    <source>
        <dbReference type="SAM" id="Phobius"/>
    </source>
</evidence>
<evidence type="ECO:0000313" key="2">
    <source>
        <dbReference type="EMBL" id="RDW57456.1"/>
    </source>
</evidence>
<accession>A0A3D8Q6J6</accession>
<gene>
    <name evidence="2" type="ORF">BP6252_13794</name>
</gene>
<sequence length="101" mass="10436">MAAPATSLGAKPEELDGSVVVAMMIWAVGDMSAVVLLAADVVVLIHELRSTNALAAGKNAAPVYILPTTPPVVKLLSQHDTPVVPQQNRSVGNPDSHGISF</sequence>
<dbReference type="Proteomes" id="UP000256645">
    <property type="component" value="Unassembled WGS sequence"/>
</dbReference>
<keyword evidence="3" id="KW-1185">Reference proteome</keyword>
<dbReference type="AlphaFoldDB" id="A0A3D8Q6J6"/>
<protein>
    <submittedName>
        <fullName evidence="2">Uncharacterized protein</fullName>
    </submittedName>
</protein>
<name>A0A3D8Q6J6_9HELO</name>
<comment type="caution">
    <text evidence="2">The sequence shown here is derived from an EMBL/GenBank/DDBJ whole genome shotgun (WGS) entry which is preliminary data.</text>
</comment>